<dbReference type="Proteomes" id="UP001055108">
    <property type="component" value="Unassembled WGS sequence"/>
</dbReference>
<gene>
    <name evidence="1" type="ORF">NBEOAGPD_5057</name>
</gene>
<reference evidence="1" key="1">
    <citation type="journal article" date="2016" name="Front. Microbiol.">
        <title>Genome Sequence of the Piezophilic, Mesophilic Sulfate-Reducing Bacterium Desulfovibrio indicus J2T.</title>
        <authorList>
            <person name="Cao J."/>
            <person name="Maignien L."/>
            <person name="Shao Z."/>
            <person name="Alain K."/>
            <person name="Jebbar M."/>
        </authorList>
    </citation>
    <scope>NUCLEOTIDE SEQUENCE</scope>
    <source>
        <strain evidence="1">NBRC 103626</strain>
    </source>
</reference>
<reference evidence="1" key="2">
    <citation type="submission" date="2021-08" db="EMBL/GenBank/DDBJ databases">
        <authorList>
            <person name="Tani A."/>
            <person name="Ola A."/>
            <person name="Ogura Y."/>
            <person name="Katsura K."/>
            <person name="Hayashi T."/>
        </authorList>
    </citation>
    <scope>NUCLEOTIDE SEQUENCE</scope>
    <source>
        <strain evidence="1">NBRC 103626</strain>
    </source>
</reference>
<accession>A0AA37HTT7</accession>
<name>A0AA37HTT7_9HYPH</name>
<sequence>MKIVSENYAARLARTDDVDSTERLMLDAISCDLRSLFGDEAADLPDHLLILVGRLEALPPPSDVRAA</sequence>
<proteinExistence type="predicted"/>
<protein>
    <recommendedName>
        <fullName evidence="3">Anti-sigma factor NepR domain-containing protein</fullName>
    </recommendedName>
</protein>
<evidence type="ECO:0008006" key="3">
    <source>
        <dbReference type="Google" id="ProtNLM"/>
    </source>
</evidence>
<keyword evidence="2" id="KW-1185">Reference proteome</keyword>
<organism evidence="1 2">
    <name type="scientific">Methylobacterium gregans</name>
    <dbReference type="NCBI Taxonomy" id="374424"/>
    <lineage>
        <taxon>Bacteria</taxon>
        <taxon>Pseudomonadati</taxon>
        <taxon>Pseudomonadota</taxon>
        <taxon>Alphaproteobacteria</taxon>
        <taxon>Hyphomicrobiales</taxon>
        <taxon>Methylobacteriaceae</taxon>
        <taxon>Methylobacterium</taxon>
    </lineage>
</organism>
<dbReference type="EMBL" id="BPQM01000163">
    <property type="protein sequence ID" value="GJD81803.1"/>
    <property type="molecule type" value="Genomic_DNA"/>
</dbReference>
<dbReference type="AlphaFoldDB" id="A0AA37HTT7"/>
<comment type="caution">
    <text evidence="1">The sequence shown here is derived from an EMBL/GenBank/DDBJ whole genome shotgun (WGS) entry which is preliminary data.</text>
</comment>
<evidence type="ECO:0000313" key="2">
    <source>
        <dbReference type="Proteomes" id="UP001055108"/>
    </source>
</evidence>
<dbReference type="RefSeq" id="WP_238307030.1">
    <property type="nucleotide sequence ID" value="NZ_BPQM01000163.1"/>
</dbReference>
<evidence type="ECO:0000313" key="1">
    <source>
        <dbReference type="EMBL" id="GJD81803.1"/>
    </source>
</evidence>